<dbReference type="Proteomes" id="UP000245657">
    <property type="component" value="Unassembled WGS sequence"/>
</dbReference>
<keyword evidence="5" id="KW-1185">Reference proteome</keyword>
<sequence length="448" mass="47762">MIVVVGGGPAGRYAAMQLAGAGKEVLLVDKRSDGLGGQCLHQGCMVICALNDVARTMEHQEMLFRSGIIATSPVPDYTALIAKMREIIETIAGIIAKETSTAGVKVVKAEAHIDGRTVIINDERFQPEAIIIATGTHPRRLNVPGKDLPGVMTAHTFFSLPSLPRELVIIGGGVIAAEIAYIYSLLGSAVTILARSTLLKEFPEVLAHEAKKELHRVTIQEQVVVSRIVGDDHVSGVEIKTSDGFRIIKADTVLVAAGTEAEIRTITGIPLTPGGFIRINERMETEIPGVYAVGDVTGTSSLTPVARWQGRTAADVILGGEPPSPLLTVPQAIKLRNDLAFCNHHDQGGMKVTMTSPAGPGSFWAVPERATGKASMTTDPDSGEIIGMFEASPYASVIAAYHALLINTGISIDVMKQFIEVHPSADATGWIGRYLAEKIDKKKQIRSL</sequence>
<evidence type="ECO:0000259" key="3">
    <source>
        <dbReference type="Pfam" id="PF07992"/>
    </source>
</evidence>
<evidence type="ECO:0000256" key="1">
    <source>
        <dbReference type="ARBA" id="ARBA00022630"/>
    </source>
</evidence>
<name>A0A2V2N9U1_9EURY</name>
<dbReference type="AlphaFoldDB" id="A0A2V2N9U1"/>
<dbReference type="PANTHER" id="PTHR43014">
    <property type="entry name" value="MERCURIC REDUCTASE"/>
    <property type="match status" value="1"/>
</dbReference>
<keyword evidence="2" id="KW-0274">FAD</keyword>
<dbReference type="PRINTS" id="PR00411">
    <property type="entry name" value="PNDRDTASEI"/>
</dbReference>
<gene>
    <name evidence="4" type="ORF">DK846_08570</name>
</gene>
<dbReference type="PRINTS" id="PR00368">
    <property type="entry name" value="FADPNR"/>
</dbReference>
<accession>A0A2V2N9U1</accession>
<evidence type="ECO:0000313" key="5">
    <source>
        <dbReference type="Proteomes" id="UP000245657"/>
    </source>
</evidence>
<protein>
    <submittedName>
        <fullName evidence="4">NAD(P)/FAD-dependent oxidoreductase</fullName>
    </submittedName>
</protein>
<dbReference type="SUPFAM" id="SSF55424">
    <property type="entry name" value="FAD/NAD-linked reductases, dimerisation (C-terminal) domain"/>
    <property type="match status" value="1"/>
</dbReference>
<evidence type="ECO:0000313" key="4">
    <source>
        <dbReference type="EMBL" id="PWR72033.1"/>
    </source>
</evidence>
<reference evidence="4 5" key="1">
    <citation type="submission" date="2018-05" db="EMBL/GenBank/DDBJ databases">
        <title>Draft genome of Methanospirillum lacunae Ki8-1.</title>
        <authorList>
            <person name="Dueholm M.S."/>
            <person name="Nielsen P.H."/>
            <person name="Bakmann L.F."/>
            <person name="Otzen D.E."/>
        </authorList>
    </citation>
    <scope>NUCLEOTIDE SEQUENCE [LARGE SCALE GENOMIC DNA]</scope>
    <source>
        <strain evidence="4 5">Ki8-1</strain>
    </source>
</reference>
<dbReference type="Gene3D" id="3.50.50.60">
    <property type="entry name" value="FAD/NAD(P)-binding domain"/>
    <property type="match status" value="1"/>
</dbReference>
<dbReference type="InterPro" id="IPR023753">
    <property type="entry name" value="FAD/NAD-binding_dom"/>
</dbReference>
<comment type="caution">
    <text evidence="4">The sequence shown here is derived from an EMBL/GenBank/DDBJ whole genome shotgun (WGS) entry which is preliminary data.</text>
</comment>
<dbReference type="Pfam" id="PF07992">
    <property type="entry name" value="Pyr_redox_2"/>
    <property type="match status" value="1"/>
</dbReference>
<organism evidence="4 5">
    <name type="scientific">Methanospirillum lacunae</name>
    <dbReference type="NCBI Taxonomy" id="668570"/>
    <lineage>
        <taxon>Archaea</taxon>
        <taxon>Methanobacteriati</taxon>
        <taxon>Methanobacteriota</taxon>
        <taxon>Stenosarchaea group</taxon>
        <taxon>Methanomicrobia</taxon>
        <taxon>Methanomicrobiales</taxon>
        <taxon>Methanospirillaceae</taxon>
        <taxon>Methanospirillum</taxon>
    </lineage>
</organism>
<dbReference type="InterPro" id="IPR016156">
    <property type="entry name" value="FAD/NAD-linked_Rdtase_dimer_sf"/>
</dbReference>
<dbReference type="EMBL" id="QGMY01000007">
    <property type="protein sequence ID" value="PWR72033.1"/>
    <property type="molecule type" value="Genomic_DNA"/>
</dbReference>
<dbReference type="SUPFAM" id="SSF51905">
    <property type="entry name" value="FAD/NAD(P)-binding domain"/>
    <property type="match status" value="1"/>
</dbReference>
<dbReference type="OrthoDB" id="27922at2157"/>
<evidence type="ECO:0000256" key="2">
    <source>
        <dbReference type="ARBA" id="ARBA00022827"/>
    </source>
</evidence>
<dbReference type="RefSeq" id="WP_109968523.1">
    <property type="nucleotide sequence ID" value="NZ_CP176093.1"/>
</dbReference>
<dbReference type="InterPro" id="IPR036188">
    <property type="entry name" value="FAD/NAD-bd_sf"/>
</dbReference>
<proteinExistence type="predicted"/>
<keyword evidence="1" id="KW-0285">Flavoprotein</keyword>
<dbReference type="GO" id="GO:0016491">
    <property type="term" value="F:oxidoreductase activity"/>
    <property type="evidence" value="ECO:0007669"/>
    <property type="project" value="InterPro"/>
</dbReference>
<feature type="domain" description="FAD/NAD(P)-binding" evidence="3">
    <location>
        <begin position="2"/>
        <end position="310"/>
    </location>
</feature>
<dbReference type="GeneID" id="97548101"/>